<reference evidence="1 2" key="1">
    <citation type="submission" date="2020-03" db="EMBL/GenBank/DDBJ databases">
        <title>WGS of actinomycetes isolated from Thailand.</title>
        <authorList>
            <person name="Thawai C."/>
        </authorList>
    </citation>
    <scope>NUCLEOTIDE SEQUENCE [LARGE SCALE GENOMIC DNA]</scope>
    <source>
        <strain evidence="1 2">PLAI 1-29</strain>
    </source>
</reference>
<proteinExistence type="predicted"/>
<evidence type="ECO:0000313" key="2">
    <source>
        <dbReference type="Proteomes" id="UP000695264"/>
    </source>
</evidence>
<sequence>MSALPGRVVRTARWTASRGRRAGTRHRRVTRVNRGTRGTAAVNTEAADTLAGRVALVAGATRGAGRAMAVQLGARGATVYVTGRTTREHRSEVDRAETIEETAELVTAAGGTGVAVPTDHLEPEQVRALVERVDREQGRLDVLVNDVWGGEHLVDFGTKMWEIGLERGLRMLRLGVESHIVTSHYALPLLIRRPGGLLVEVTDGTAETNREYRESFYYDLTKYAPLRMAQGLGTELKEYGCTAVSLTPGFLRSEQMLDHFGVTEENWRDAVAKEPGFAISESPVFVGRALAALAADPEVARWNGQSLSSGQLSRVYGFTDTDGSRPDAWRYLKEVTVGGREAGDAEYR</sequence>
<organism evidence="1 2">
    <name type="scientific">Streptomyces zingiberis</name>
    <dbReference type="NCBI Taxonomy" id="2053010"/>
    <lineage>
        <taxon>Bacteria</taxon>
        <taxon>Bacillati</taxon>
        <taxon>Actinomycetota</taxon>
        <taxon>Actinomycetes</taxon>
        <taxon>Kitasatosporales</taxon>
        <taxon>Streptomycetaceae</taxon>
        <taxon>Streptomyces</taxon>
    </lineage>
</organism>
<dbReference type="PRINTS" id="PR00081">
    <property type="entry name" value="GDHRDH"/>
</dbReference>
<dbReference type="EMBL" id="JAATEN010000002">
    <property type="protein sequence ID" value="NJP99744.1"/>
    <property type="molecule type" value="Genomic_DNA"/>
</dbReference>
<dbReference type="PANTHER" id="PTHR44147">
    <property type="entry name" value="DEHYDROGENASE/REDUCTASE SDR FAMILY MEMBER 1"/>
    <property type="match status" value="1"/>
</dbReference>
<dbReference type="SUPFAM" id="SSF51735">
    <property type="entry name" value="NAD(P)-binding Rossmann-fold domains"/>
    <property type="match status" value="1"/>
</dbReference>
<dbReference type="Proteomes" id="UP000695264">
    <property type="component" value="Unassembled WGS sequence"/>
</dbReference>
<dbReference type="Pfam" id="PF00106">
    <property type="entry name" value="adh_short"/>
    <property type="match status" value="1"/>
</dbReference>
<accession>A0ABX1BPT3</accession>
<dbReference type="PANTHER" id="PTHR44147:SF2">
    <property type="entry name" value="DEHYDROGENASE_REDUCTASE SDR FAMILY MEMBER 1"/>
    <property type="match status" value="1"/>
</dbReference>
<protein>
    <submittedName>
        <fullName evidence="1">SDR family oxidoreductase</fullName>
    </submittedName>
</protein>
<gene>
    <name evidence="1" type="ORF">HCK00_04095</name>
</gene>
<comment type="caution">
    <text evidence="1">The sequence shown here is derived from an EMBL/GenBank/DDBJ whole genome shotgun (WGS) entry which is preliminary data.</text>
</comment>
<dbReference type="Gene3D" id="3.40.50.720">
    <property type="entry name" value="NAD(P)-binding Rossmann-like Domain"/>
    <property type="match status" value="1"/>
</dbReference>
<name>A0ABX1BPT3_9ACTN</name>
<dbReference type="NCBIfam" id="NF006159">
    <property type="entry name" value="PRK08303.1"/>
    <property type="match status" value="1"/>
</dbReference>
<dbReference type="InterPro" id="IPR036291">
    <property type="entry name" value="NAD(P)-bd_dom_sf"/>
</dbReference>
<evidence type="ECO:0000313" key="1">
    <source>
        <dbReference type="EMBL" id="NJP99744.1"/>
    </source>
</evidence>
<keyword evidence="2" id="KW-1185">Reference proteome</keyword>
<dbReference type="InterPro" id="IPR002347">
    <property type="entry name" value="SDR_fam"/>
</dbReference>